<dbReference type="Pfam" id="PF08546">
    <property type="entry name" value="ApbA_C"/>
    <property type="match status" value="1"/>
</dbReference>
<keyword evidence="7" id="KW-1185">Reference proteome</keyword>
<comment type="similarity">
    <text evidence="1">Belongs to the ketopantoate reductase family.</text>
</comment>
<dbReference type="FunFam" id="1.10.1040.10:FF:000017">
    <property type="entry name" value="2-dehydropantoate 2-reductase"/>
    <property type="match status" value="1"/>
</dbReference>
<evidence type="ECO:0000256" key="1">
    <source>
        <dbReference type="ARBA" id="ARBA00007870"/>
    </source>
</evidence>
<dbReference type="Gene3D" id="3.40.50.720">
    <property type="entry name" value="NAD(P)-binding Rossmann-like Domain"/>
    <property type="match status" value="1"/>
</dbReference>
<dbReference type="Gene3D" id="1.10.1040.10">
    <property type="entry name" value="N-(1-d-carboxylethyl)-l-norvaline Dehydrogenase, domain 2"/>
    <property type="match status" value="1"/>
</dbReference>
<evidence type="ECO:0000259" key="4">
    <source>
        <dbReference type="Pfam" id="PF02558"/>
    </source>
</evidence>
<evidence type="ECO:0000256" key="2">
    <source>
        <dbReference type="ARBA" id="ARBA00022857"/>
    </source>
</evidence>
<dbReference type="AlphaFoldDB" id="A0AAN6WTE1"/>
<accession>A0AAN6WTE1</accession>
<protein>
    <submittedName>
        <fullName evidence="6">2-dehydropantoate 2-reductase</fullName>
    </submittedName>
</protein>
<feature type="domain" description="Ketopantoate reductase N-terminal" evidence="4">
    <location>
        <begin position="13"/>
        <end position="172"/>
    </location>
</feature>
<evidence type="ECO:0000313" key="7">
    <source>
        <dbReference type="Proteomes" id="UP001302126"/>
    </source>
</evidence>
<dbReference type="InterPro" id="IPR013328">
    <property type="entry name" value="6PGD_dom2"/>
</dbReference>
<comment type="caution">
    <text evidence="6">The sequence shown here is derived from an EMBL/GenBank/DDBJ whole genome shotgun (WGS) entry which is preliminary data.</text>
</comment>
<dbReference type="InterPro" id="IPR008927">
    <property type="entry name" value="6-PGluconate_DH-like_C_sf"/>
</dbReference>
<dbReference type="InterPro" id="IPR003710">
    <property type="entry name" value="ApbA"/>
</dbReference>
<dbReference type="InterPro" id="IPR013332">
    <property type="entry name" value="KPR_N"/>
</dbReference>
<reference evidence="6" key="2">
    <citation type="submission" date="2023-05" db="EMBL/GenBank/DDBJ databases">
        <authorList>
            <consortium name="Lawrence Berkeley National Laboratory"/>
            <person name="Steindorff A."/>
            <person name="Hensen N."/>
            <person name="Bonometti L."/>
            <person name="Westerberg I."/>
            <person name="Brannstrom I.O."/>
            <person name="Guillou S."/>
            <person name="Cros-Aarteil S."/>
            <person name="Calhoun S."/>
            <person name="Haridas S."/>
            <person name="Kuo A."/>
            <person name="Mondo S."/>
            <person name="Pangilinan J."/>
            <person name="Riley R."/>
            <person name="Labutti K."/>
            <person name="Andreopoulos B."/>
            <person name="Lipzen A."/>
            <person name="Chen C."/>
            <person name="Yanf M."/>
            <person name="Daum C."/>
            <person name="Ng V."/>
            <person name="Clum A."/>
            <person name="Ohm R."/>
            <person name="Martin F."/>
            <person name="Silar P."/>
            <person name="Natvig D."/>
            <person name="Lalanne C."/>
            <person name="Gautier V."/>
            <person name="Ament-Velasquez S.L."/>
            <person name="Kruys A."/>
            <person name="Hutchinson M.I."/>
            <person name="Powell A.J."/>
            <person name="Barry K."/>
            <person name="Miller A.N."/>
            <person name="Grigoriev I.V."/>
            <person name="Debuchy R."/>
            <person name="Gladieux P."/>
            <person name="Thoren M.H."/>
            <person name="Johannesson H."/>
        </authorList>
    </citation>
    <scope>NUCLEOTIDE SEQUENCE</scope>
    <source>
        <strain evidence="6">PSN309</strain>
    </source>
</reference>
<dbReference type="SUPFAM" id="SSF51735">
    <property type="entry name" value="NAD(P)-binding Rossmann-fold domains"/>
    <property type="match status" value="1"/>
</dbReference>
<name>A0AAN6WTE1_9PEZI</name>
<dbReference type="GO" id="GO:0008677">
    <property type="term" value="F:2-dehydropantoate 2-reductase activity"/>
    <property type="evidence" value="ECO:0007669"/>
    <property type="project" value="InterPro"/>
</dbReference>
<evidence type="ECO:0000259" key="5">
    <source>
        <dbReference type="Pfam" id="PF08546"/>
    </source>
</evidence>
<feature type="domain" description="Ketopantoate reductase C-terminal" evidence="5">
    <location>
        <begin position="204"/>
        <end position="329"/>
    </location>
</feature>
<sequence>MGSLGFDAPKHNVLVIGSGGVGTMAAYALEKGGRATVTAVLRSNFAVVQKRGFDIDSRDHGKISGWRPSHIRNTIPNTAEEAQLQPYDFVVVTTKNIADIPPSVATLIAPVVTPGRTVIALLQNGLNIEKPIVAAFPNNPVISGVPYIGASQSSLGNIKHVNHDKLIISPFSNPNIPASRCERAAEEFQRAYSCRGVTCIYEPNVDAARWKKLLYNSSYNTVATILRMDTSRMRVSEHIIDSLIRPAMQEIQAAAKAVAGLDISDETIEETIRIDTFEAFFRPSMLQDAEKGNLTEFENILGEPLRDAERHGVPTPTLRVIYSILKGLQWQTMESKGLITVPQVSSSTMKYGMRAANGVA</sequence>
<evidence type="ECO:0000256" key="3">
    <source>
        <dbReference type="ARBA" id="ARBA00023002"/>
    </source>
</evidence>
<dbReference type="InterPro" id="IPR013752">
    <property type="entry name" value="KPA_reductase"/>
</dbReference>
<proteinExistence type="inferred from homology"/>
<dbReference type="InterPro" id="IPR036291">
    <property type="entry name" value="NAD(P)-bd_dom_sf"/>
</dbReference>
<dbReference type="GO" id="GO:0005737">
    <property type="term" value="C:cytoplasm"/>
    <property type="evidence" value="ECO:0007669"/>
    <property type="project" value="TreeGrafter"/>
</dbReference>
<dbReference type="PANTHER" id="PTHR21708:SF30">
    <property type="entry name" value="2-DEHYDROPANTOATE 2-REDUCTASE-RELATED"/>
    <property type="match status" value="1"/>
</dbReference>
<evidence type="ECO:0000313" key="6">
    <source>
        <dbReference type="EMBL" id="KAK4187769.1"/>
    </source>
</evidence>
<dbReference type="SUPFAM" id="SSF48179">
    <property type="entry name" value="6-phosphogluconate dehydrogenase C-terminal domain-like"/>
    <property type="match status" value="1"/>
</dbReference>
<gene>
    <name evidence="6" type="ORF">QBC35DRAFT_384134</name>
</gene>
<dbReference type="Proteomes" id="UP001302126">
    <property type="component" value="Unassembled WGS sequence"/>
</dbReference>
<dbReference type="InterPro" id="IPR051402">
    <property type="entry name" value="KPR-Related"/>
</dbReference>
<dbReference type="PANTHER" id="PTHR21708">
    <property type="entry name" value="PROBABLE 2-DEHYDROPANTOATE 2-REDUCTASE"/>
    <property type="match status" value="1"/>
</dbReference>
<organism evidence="6 7">
    <name type="scientific">Podospora australis</name>
    <dbReference type="NCBI Taxonomy" id="1536484"/>
    <lineage>
        <taxon>Eukaryota</taxon>
        <taxon>Fungi</taxon>
        <taxon>Dikarya</taxon>
        <taxon>Ascomycota</taxon>
        <taxon>Pezizomycotina</taxon>
        <taxon>Sordariomycetes</taxon>
        <taxon>Sordariomycetidae</taxon>
        <taxon>Sordariales</taxon>
        <taxon>Podosporaceae</taxon>
        <taxon>Podospora</taxon>
    </lineage>
</organism>
<keyword evidence="2" id="KW-0521">NADP</keyword>
<keyword evidence="3" id="KW-0560">Oxidoreductase</keyword>
<reference evidence="6" key="1">
    <citation type="journal article" date="2023" name="Mol. Phylogenet. Evol.">
        <title>Genome-scale phylogeny and comparative genomics of the fungal order Sordariales.</title>
        <authorList>
            <person name="Hensen N."/>
            <person name="Bonometti L."/>
            <person name="Westerberg I."/>
            <person name="Brannstrom I.O."/>
            <person name="Guillou S."/>
            <person name="Cros-Aarteil S."/>
            <person name="Calhoun S."/>
            <person name="Haridas S."/>
            <person name="Kuo A."/>
            <person name="Mondo S."/>
            <person name="Pangilinan J."/>
            <person name="Riley R."/>
            <person name="LaButti K."/>
            <person name="Andreopoulos B."/>
            <person name="Lipzen A."/>
            <person name="Chen C."/>
            <person name="Yan M."/>
            <person name="Daum C."/>
            <person name="Ng V."/>
            <person name="Clum A."/>
            <person name="Steindorff A."/>
            <person name="Ohm R.A."/>
            <person name="Martin F."/>
            <person name="Silar P."/>
            <person name="Natvig D.O."/>
            <person name="Lalanne C."/>
            <person name="Gautier V."/>
            <person name="Ament-Velasquez S.L."/>
            <person name="Kruys A."/>
            <person name="Hutchinson M.I."/>
            <person name="Powell A.J."/>
            <person name="Barry K."/>
            <person name="Miller A.N."/>
            <person name="Grigoriev I.V."/>
            <person name="Debuchy R."/>
            <person name="Gladieux P."/>
            <person name="Hiltunen Thoren M."/>
            <person name="Johannesson H."/>
        </authorList>
    </citation>
    <scope>NUCLEOTIDE SEQUENCE</scope>
    <source>
        <strain evidence="6">PSN309</strain>
    </source>
</reference>
<dbReference type="Pfam" id="PF02558">
    <property type="entry name" value="ApbA"/>
    <property type="match status" value="1"/>
</dbReference>
<dbReference type="NCBIfam" id="TIGR00745">
    <property type="entry name" value="apbA_panE"/>
    <property type="match status" value="1"/>
</dbReference>
<dbReference type="GO" id="GO:0015940">
    <property type="term" value="P:pantothenate biosynthetic process"/>
    <property type="evidence" value="ECO:0007669"/>
    <property type="project" value="InterPro"/>
</dbReference>
<dbReference type="EMBL" id="MU864397">
    <property type="protein sequence ID" value="KAK4187769.1"/>
    <property type="molecule type" value="Genomic_DNA"/>
</dbReference>